<gene>
    <name evidence="14" type="ORF">MVEN_00625600</name>
</gene>
<dbReference type="InterPro" id="IPR050121">
    <property type="entry name" value="Cytochrome_P450_monoxygenase"/>
</dbReference>
<keyword evidence="7 13" id="KW-0479">Metal-binding</keyword>
<dbReference type="OrthoDB" id="1470350at2759"/>
<dbReference type="GO" id="GO:0016020">
    <property type="term" value="C:membrane"/>
    <property type="evidence" value="ECO:0007669"/>
    <property type="project" value="UniProtKB-SubCell"/>
</dbReference>
<keyword evidence="15" id="KW-1185">Reference proteome</keyword>
<protein>
    <submittedName>
        <fullName evidence="14">Cytochrome P450 4F12</fullName>
    </submittedName>
</protein>
<keyword evidence="6" id="KW-0812">Transmembrane</keyword>
<evidence type="ECO:0000256" key="10">
    <source>
        <dbReference type="ARBA" id="ARBA00023004"/>
    </source>
</evidence>
<keyword evidence="12" id="KW-0472">Membrane</keyword>
<dbReference type="SUPFAM" id="SSF48264">
    <property type="entry name" value="Cytochrome P450"/>
    <property type="match status" value="1"/>
</dbReference>
<accession>A0A8H6YKF0</accession>
<evidence type="ECO:0000256" key="9">
    <source>
        <dbReference type="ARBA" id="ARBA00023002"/>
    </source>
</evidence>
<comment type="caution">
    <text evidence="14">The sequence shown here is derived from an EMBL/GenBank/DDBJ whole genome shotgun (WGS) entry which is preliminary data.</text>
</comment>
<dbReference type="GO" id="GO:0016705">
    <property type="term" value="F:oxidoreductase activity, acting on paired donors, with incorporation or reduction of molecular oxygen"/>
    <property type="evidence" value="ECO:0007669"/>
    <property type="project" value="InterPro"/>
</dbReference>
<dbReference type="GO" id="GO:0004497">
    <property type="term" value="F:monooxygenase activity"/>
    <property type="evidence" value="ECO:0007669"/>
    <property type="project" value="UniProtKB-KW"/>
</dbReference>
<dbReference type="InterPro" id="IPR001128">
    <property type="entry name" value="Cyt_P450"/>
</dbReference>
<dbReference type="InterPro" id="IPR036396">
    <property type="entry name" value="Cyt_P450_sf"/>
</dbReference>
<keyword evidence="10 13" id="KW-0408">Iron</keyword>
<sequence>MTPVHQLGVSDVLILAAGFWLVTKVVRRIASRSSQGTKLDGPPSESLIFGLNRKIAGATDSGLLYQEWAARYGPVFEIPTAFGGRKVILCDPKAVNHFYSMERTIYIKGKLIRAVVANLFGRGLLWAEGESHKRQRKALTPAFSNAAIRRLTQVFYDSAYKLKGHWEAIIDNAPPEGAIIDVEHWMNRVALDSIGIAGFSHDFQTLDGRYSAVAAAFDALNFEGQSFLSTLVFLLGAQFPFLANLPSKRNRIQTNLRRTMSGIADELLESTRREKKSHVTDETVDRSIIGLLLKAEEEDAELRMDEAEVLAQQVECLTTGWCALSRPYTSWCSTLTGYETTSISLTWALIELARQPEKQAKLREEIKQFGATDPTWDQLGSALPYLDSVVLETLRLHPPLADTTRQAIADDVVPVSKPVTTASGEVVDSIVIAKDTIVTVSIRLMNQSEAFWGANAKEFEPERWLTLADEPLRAKEIQGHRHLITFLDGPRTCLGKSFALAEFKAVLSVLIRNFTFEFPDGPGTEIVRHRALIPRPKVAGQPGGQCAYEGRTRRVT</sequence>
<proteinExistence type="inferred from homology"/>
<evidence type="ECO:0000256" key="6">
    <source>
        <dbReference type="ARBA" id="ARBA00022692"/>
    </source>
</evidence>
<dbReference type="GO" id="GO:0020037">
    <property type="term" value="F:heme binding"/>
    <property type="evidence" value="ECO:0007669"/>
    <property type="project" value="InterPro"/>
</dbReference>
<evidence type="ECO:0000256" key="12">
    <source>
        <dbReference type="ARBA" id="ARBA00023136"/>
    </source>
</evidence>
<evidence type="ECO:0000256" key="1">
    <source>
        <dbReference type="ARBA" id="ARBA00001971"/>
    </source>
</evidence>
<dbReference type="InterPro" id="IPR002401">
    <property type="entry name" value="Cyt_P450_E_grp-I"/>
</dbReference>
<evidence type="ECO:0000256" key="4">
    <source>
        <dbReference type="ARBA" id="ARBA00010617"/>
    </source>
</evidence>
<organism evidence="14 15">
    <name type="scientific">Mycena venus</name>
    <dbReference type="NCBI Taxonomy" id="2733690"/>
    <lineage>
        <taxon>Eukaryota</taxon>
        <taxon>Fungi</taxon>
        <taxon>Dikarya</taxon>
        <taxon>Basidiomycota</taxon>
        <taxon>Agaricomycotina</taxon>
        <taxon>Agaricomycetes</taxon>
        <taxon>Agaricomycetidae</taxon>
        <taxon>Agaricales</taxon>
        <taxon>Marasmiineae</taxon>
        <taxon>Mycenaceae</taxon>
        <taxon>Mycena</taxon>
    </lineage>
</organism>
<dbReference type="Pfam" id="PF00067">
    <property type="entry name" value="p450"/>
    <property type="match status" value="2"/>
</dbReference>
<dbReference type="Gene3D" id="1.10.630.10">
    <property type="entry name" value="Cytochrome P450"/>
    <property type="match status" value="1"/>
</dbReference>
<name>A0A8H6YKF0_9AGAR</name>
<dbReference type="Proteomes" id="UP000620124">
    <property type="component" value="Unassembled WGS sequence"/>
</dbReference>
<dbReference type="PANTHER" id="PTHR24305">
    <property type="entry name" value="CYTOCHROME P450"/>
    <property type="match status" value="1"/>
</dbReference>
<reference evidence="14" key="1">
    <citation type="submission" date="2020-05" db="EMBL/GenBank/DDBJ databases">
        <title>Mycena genomes resolve the evolution of fungal bioluminescence.</title>
        <authorList>
            <person name="Tsai I.J."/>
        </authorList>
    </citation>
    <scope>NUCLEOTIDE SEQUENCE</scope>
    <source>
        <strain evidence="14">CCC161011</strain>
    </source>
</reference>
<evidence type="ECO:0000256" key="7">
    <source>
        <dbReference type="ARBA" id="ARBA00022723"/>
    </source>
</evidence>
<comment type="similarity">
    <text evidence="4">Belongs to the cytochrome P450 family.</text>
</comment>
<evidence type="ECO:0000256" key="11">
    <source>
        <dbReference type="ARBA" id="ARBA00023033"/>
    </source>
</evidence>
<keyword evidence="11" id="KW-0503">Monooxygenase</keyword>
<dbReference type="PRINTS" id="PR00463">
    <property type="entry name" value="EP450I"/>
</dbReference>
<dbReference type="AlphaFoldDB" id="A0A8H6YKF0"/>
<evidence type="ECO:0000256" key="5">
    <source>
        <dbReference type="ARBA" id="ARBA00022617"/>
    </source>
</evidence>
<dbReference type="EMBL" id="JACAZI010000004">
    <property type="protein sequence ID" value="KAF7362760.1"/>
    <property type="molecule type" value="Genomic_DNA"/>
</dbReference>
<evidence type="ECO:0000313" key="15">
    <source>
        <dbReference type="Proteomes" id="UP000620124"/>
    </source>
</evidence>
<dbReference type="PRINTS" id="PR00385">
    <property type="entry name" value="P450"/>
</dbReference>
<keyword evidence="8" id="KW-1133">Transmembrane helix</keyword>
<evidence type="ECO:0000256" key="8">
    <source>
        <dbReference type="ARBA" id="ARBA00022989"/>
    </source>
</evidence>
<dbReference type="GO" id="GO:0005506">
    <property type="term" value="F:iron ion binding"/>
    <property type="evidence" value="ECO:0007669"/>
    <property type="project" value="InterPro"/>
</dbReference>
<feature type="binding site" description="axial binding residue" evidence="13">
    <location>
        <position position="493"/>
    </location>
    <ligand>
        <name>heme</name>
        <dbReference type="ChEBI" id="CHEBI:30413"/>
    </ligand>
    <ligandPart>
        <name>Fe</name>
        <dbReference type="ChEBI" id="CHEBI:18248"/>
    </ligandPart>
</feature>
<evidence type="ECO:0000256" key="2">
    <source>
        <dbReference type="ARBA" id="ARBA00004370"/>
    </source>
</evidence>
<evidence type="ECO:0000256" key="3">
    <source>
        <dbReference type="ARBA" id="ARBA00004721"/>
    </source>
</evidence>
<comment type="cofactor">
    <cofactor evidence="1 13">
        <name>heme</name>
        <dbReference type="ChEBI" id="CHEBI:30413"/>
    </cofactor>
</comment>
<keyword evidence="9" id="KW-0560">Oxidoreductase</keyword>
<dbReference type="PANTHER" id="PTHR24305:SF166">
    <property type="entry name" value="CYTOCHROME P450 12A4, MITOCHONDRIAL-RELATED"/>
    <property type="match status" value="1"/>
</dbReference>
<comment type="pathway">
    <text evidence="3">Secondary metabolite biosynthesis; terpenoid biosynthesis.</text>
</comment>
<evidence type="ECO:0000313" key="14">
    <source>
        <dbReference type="EMBL" id="KAF7362760.1"/>
    </source>
</evidence>
<evidence type="ECO:0000256" key="13">
    <source>
        <dbReference type="PIRSR" id="PIRSR602401-1"/>
    </source>
</evidence>
<keyword evidence="5 13" id="KW-0349">Heme</keyword>
<comment type="subcellular location">
    <subcellularLocation>
        <location evidence="2">Membrane</location>
    </subcellularLocation>
</comment>